<evidence type="ECO:0000313" key="15">
    <source>
        <dbReference type="Proteomes" id="UP000069850"/>
    </source>
</evidence>
<dbReference type="InterPro" id="IPR002934">
    <property type="entry name" value="Polymerase_NTP_transf_dom"/>
</dbReference>
<evidence type="ECO:0000256" key="12">
    <source>
        <dbReference type="ARBA" id="ARBA00048696"/>
    </source>
</evidence>
<comment type="similarity">
    <text evidence="10">Belongs to the MntA antitoxin family.</text>
</comment>
<evidence type="ECO:0000256" key="1">
    <source>
        <dbReference type="ARBA" id="ARBA00001946"/>
    </source>
</evidence>
<evidence type="ECO:0000256" key="3">
    <source>
        <dbReference type="ARBA" id="ARBA00022679"/>
    </source>
</evidence>
<keyword evidence="3" id="KW-0808">Transferase</keyword>
<keyword evidence="6" id="KW-0547">Nucleotide-binding</keyword>
<dbReference type="InterPro" id="IPR043519">
    <property type="entry name" value="NT_sf"/>
</dbReference>
<keyword evidence="5" id="KW-0479">Metal-binding</keyword>
<evidence type="ECO:0000256" key="9">
    <source>
        <dbReference type="ARBA" id="ARBA00034531"/>
    </source>
</evidence>
<keyword evidence="2" id="KW-1277">Toxin-antitoxin system</keyword>
<comment type="catalytic activity">
    <reaction evidence="11">
        <text>O-(5'-adenylyl)-L-tyrosyl-[protein] + ATP = O-[5'-(adenylyl-(5'-&gt;3')-adenylyl)]-L-tyrosyl-[protein] + diphosphate</text>
        <dbReference type="Rhea" id="RHEA:66528"/>
        <dbReference type="Rhea" id="RHEA-COMP:13846"/>
        <dbReference type="Rhea" id="RHEA-COMP:17046"/>
        <dbReference type="ChEBI" id="CHEBI:30616"/>
        <dbReference type="ChEBI" id="CHEBI:33019"/>
        <dbReference type="ChEBI" id="CHEBI:83624"/>
        <dbReference type="ChEBI" id="CHEBI:167160"/>
    </reaction>
</comment>
<name>A0A0X3BPL0_9EURY</name>
<keyword evidence="4" id="KW-0548">Nucleotidyltransferase</keyword>
<feature type="domain" description="Polymerase nucleotidyl transferase" evidence="13">
    <location>
        <begin position="21"/>
        <end position="99"/>
    </location>
</feature>
<dbReference type="EC" id="2.7.7.108" evidence="9"/>
<evidence type="ECO:0000256" key="8">
    <source>
        <dbReference type="ARBA" id="ARBA00022842"/>
    </source>
</evidence>
<evidence type="ECO:0000256" key="2">
    <source>
        <dbReference type="ARBA" id="ARBA00022649"/>
    </source>
</evidence>
<dbReference type="GO" id="GO:0046872">
    <property type="term" value="F:metal ion binding"/>
    <property type="evidence" value="ECO:0007669"/>
    <property type="project" value="UniProtKB-KW"/>
</dbReference>
<dbReference type="Gene3D" id="3.30.460.10">
    <property type="entry name" value="Beta Polymerase, domain 2"/>
    <property type="match status" value="1"/>
</dbReference>
<evidence type="ECO:0000256" key="6">
    <source>
        <dbReference type="ARBA" id="ARBA00022741"/>
    </source>
</evidence>
<dbReference type="GeneID" id="24787115"/>
<evidence type="ECO:0000259" key="13">
    <source>
        <dbReference type="Pfam" id="PF01909"/>
    </source>
</evidence>
<organism evidence="14 15">
    <name type="scientific">Methanoculleus bourgensis</name>
    <dbReference type="NCBI Taxonomy" id="83986"/>
    <lineage>
        <taxon>Archaea</taxon>
        <taxon>Methanobacteriati</taxon>
        <taxon>Methanobacteriota</taxon>
        <taxon>Stenosarchaea group</taxon>
        <taxon>Methanomicrobia</taxon>
        <taxon>Methanomicrobiales</taxon>
        <taxon>Methanomicrobiaceae</taxon>
        <taxon>Methanoculleus</taxon>
    </lineage>
</organism>
<dbReference type="GO" id="GO:0070733">
    <property type="term" value="F:AMPylase activity"/>
    <property type="evidence" value="ECO:0007669"/>
    <property type="project" value="UniProtKB-EC"/>
</dbReference>
<keyword evidence="7" id="KW-0067">ATP-binding</keyword>
<dbReference type="SUPFAM" id="SSF81301">
    <property type="entry name" value="Nucleotidyltransferase"/>
    <property type="match status" value="1"/>
</dbReference>
<dbReference type="AlphaFoldDB" id="A0A0X3BPL0"/>
<dbReference type="GO" id="GO:0005524">
    <property type="term" value="F:ATP binding"/>
    <property type="evidence" value="ECO:0007669"/>
    <property type="project" value="UniProtKB-KW"/>
</dbReference>
<dbReference type="PANTHER" id="PTHR33571:SF14">
    <property type="entry name" value="PROTEIN ADENYLYLTRANSFERASE MJ0435-RELATED"/>
    <property type="match status" value="1"/>
</dbReference>
<dbReference type="EMBL" id="LT158599">
    <property type="protein sequence ID" value="CVK33993.1"/>
    <property type="molecule type" value="Genomic_DNA"/>
</dbReference>
<dbReference type="Pfam" id="PF01909">
    <property type="entry name" value="NTP_transf_2"/>
    <property type="match status" value="1"/>
</dbReference>
<protein>
    <recommendedName>
        <fullName evidence="9">protein adenylyltransferase</fullName>
        <ecNumber evidence="9">2.7.7.108</ecNumber>
    </recommendedName>
</protein>
<keyword evidence="8" id="KW-0460">Magnesium</keyword>
<reference evidence="14 15" key="1">
    <citation type="submission" date="2016-01" db="EMBL/GenBank/DDBJ databases">
        <authorList>
            <person name="Manzoor S."/>
        </authorList>
    </citation>
    <scope>NUCLEOTIDE SEQUENCE [LARGE SCALE GENOMIC DNA]</scope>
    <source>
        <strain evidence="14">Methanoculleus sp MAB1</strain>
    </source>
</reference>
<dbReference type="PANTHER" id="PTHR33571">
    <property type="entry name" value="SSL8005 PROTEIN"/>
    <property type="match status" value="1"/>
</dbReference>
<evidence type="ECO:0000256" key="7">
    <source>
        <dbReference type="ARBA" id="ARBA00022840"/>
    </source>
</evidence>
<dbReference type="InterPro" id="IPR052038">
    <property type="entry name" value="Type-VII_TA_antitoxin"/>
</dbReference>
<accession>A0A0X3BPL0</accession>
<gene>
    <name evidence="14" type="ORF">MMAB1_2780</name>
</gene>
<dbReference type="RefSeq" id="WP_048104832.1">
    <property type="nucleotide sequence ID" value="NZ_LT158599.1"/>
</dbReference>
<comment type="catalytic activity">
    <reaction evidence="12">
        <text>L-tyrosyl-[protein] + ATP = O-(5'-adenylyl)-L-tyrosyl-[protein] + diphosphate</text>
        <dbReference type="Rhea" id="RHEA:54288"/>
        <dbReference type="Rhea" id="RHEA-COMP:10136"/>
        <dbReference type="Rhea" id="RHEA-COMP:13846"/>
        <dbReference type="ChEBI" id="CHEBI:30616"/>
        <dbReference type="ChEBI" id="CHEBI:33019"/>
        <dbReference type="ChEBI" id="CHEBI:46858"/>
        <dbReference type="ChEBI" id="CHEBI:83624"/>
        <dbReference type="EC" id="2.7.7.108"/>
    </reaction>
</comment>
<comment type="cofactor">
    <cofactor evidence="1">
        <name>Mg(2+)</name>
        <dbReference type="ChEBI" id="CHEBI:18420"/>
    </cofactor>
</comment>
<dbReference type="GeneID" id="27138337"/>
<dbReference type="KEGG" id="mema:MMAB1_2780"/>
<dbReference type="Proteomes" id="UP000069850">
    <property type="component" value="Chromosome 1"/>
</dbReference>
<evidence type="ECO:0000256" key="10">
    <source>
        <dbReference type="ARBA" id="ARBA00038276"/>
    </source>
</evidence>
<evidence type="ECO:0000256" key="5">
    <source>
        <dbReference type="ARBA" id="ARBA00022723"/>
    </source>
</evidence>
<sequence>MKEYQSIKSQVLALLERELPVLRERYGIKTIGIFGSVSRGEDTPESDLDIIYSFRPEMDTYDNLLDLGDFLEDLFQRKVDLVPEEWMSERFRASVMTEAIFCARERGTA</sequence>
<evidence type="ECO:0000313" key="14">
    <source>
        <dbReference type="EMBL" id="CVK33993.1"/>
    </source>
</evidence>
<dbReference type="OrthoDB" id="61846at2157"/>
<dbReference type="CDD" id="cd05403">
    <property type="entry name" value="NT_KNTase_like"/>
    <property type="match status" value="1"/>
</dbReference>
<proteinExistence type="inferred from homology"/>
<evidence type="ECO:0000256" key="4">
    <source>
        <dbReference type="ARBA" id="ARBA00022695"/>
    </source>
</evidence>
<evidence type="ECO:0000256" key="11">
    <source>
        <dbReference type="ARBA" id="ARBA00047518"/>
    </source>
</evidence>